<dbReference type="SMART" id="SM00034">
    <property type="entry name" value="CLECT"/>
    <property type="match status" value="1"/>
</dbReference>
<reference evidence="5" key="1">
    <citation type="submission" date="2022-01" db="EMBL/GenBank/DDBJ databases">
        <authorList>
            <person name="Braso-Vives M."/>
        </authorList>
    </citation>
    <scope>NUCLEOTIDE SEQUENCE</scope>
</reference>
<evidence type="ECO:0000313" key="5">
    <source>
        <dbReference type="EMBL" id="CAH1268395.1"/>
    </source>
</evidence>
<protein>
    <submittedName>
        <fullName evidence="5">CD209 protein</fullName>
    </submittedName>
</protein>
<feature type="region of interest" description="Disordered" evidence="2">
    <location>
        <begin position="522"/>
        <end position="585"/>
    </location>
</feature>
<evidence type="ECO:0000259" key="4">
    <source>
        <dbReference type="PROSITE" id="PS50041"/>
    </source>
</evidence>
<keyword evidence="3" id="KW-0812">Transmembrane</keyword>
<keyword evidence="3" id="KW-1133">Transmembrane helix</keyword>
<evidence type="ECO:0000313" key="6">
    <source>
        <dbReference type="Proteomes" id="UP000838412"/>
    </source>
</evidence>
<dbReference type="Pfam" id="PF00059">
    <property type="entry name" value="Lectin_C"/>
    <property type="match status" value="1"/>
</dbReference>
<dbReference type="Proteomes" id="UP000838412">
    <property type="component" value="Chromosome 6"/>
</dbReference>
<dbReference type="InterPro" id="IPR016186">
    <property type="entry name" value="C-type_lectin-like/link_sf"/>
</dbReference>
<evidence type="ECO:0000256" key="2">
    <source>
        <dbReference type="SAM" id="MobiDB-lite"/>
    </source>
</evidence>
<feature type="compositionally biased region" description="Basic and acidic residues" evidence="2">
    <location>
        <begin position="280"/>
        <end position="313"/>
    </location>
</feature>
<evidence type="ECO:0000256" key="3">
    <source>
        <dbReference type="SAM" id="Phobius"/>
    </source>
</evidence>
<dbReference type="OrthoDB" id="7357196at2759"/>
<feature type="region of interest" description="Disordered" evidence="2">
    <location>
        <begin position="238"/>
        <end position="368"/>
    </location>
</feature>
<organism evidence="5 6">
    <name type="scientific">Branchiostoma lanceolatum</name>
    <name type="common">Common lancelet</name>
    <name type="synonym">Amphioxus lanceolatum</name>
    <dbReference type="NCBI Taxonomy" id="7740"/>
    <lineage>
        <taxon>Eukaryota</taxon>
        <taxon>Metazoa</taxon>
        <taxon>Chordata</taxon>
        <taxon>Cephalochordata</taxon>
        <taxon>Leptocardii</taxon>
        <taxon>Amphioxiformes</taxon>
        <taxon>Branchiostomatidae</taxon>
        <taxon>Branchiostoma</taxon>
    </lineage>
</organism>
<feature type="region of interest" description="Disordered" evidence="2">
    <location>
        <begin position="27"/>
        <end position="217"/>
    </location>
</feature>
<dbReference type="CDD" id="cd00037">
    <property type="entry name" value="CLECT"/>
    <property type="match status" value="1"/>
</dbReference>
<dbReference type="SUPFAM" id="SSF56436">
    <property type="entry name" value="C-type lectin-like"/>
    <property type="match status" value="1"/>
</dbReference>
<dbReference type="GO" id="GO:0030246">
    <property type="term" value="F:carbohydrate binding"/>
    <property type="evidence" value="ECO:0007669"/>
    <property type="project" value="UniProtKB-KW"/>
</dbReference>
<feature type="compositionally biased region" description="Basic and acidic residues" evidence="2">
    <location>
        <begin position="37"/>
        <end position="49"/>
    </location>
</feature>
<feature type="transmembrane region" description="Helical" evidence="3">
    <location>
        <begin position="384"/>
        <end position="406"/>
    </location>
</feature>
<dbReference type="InterPro" id="IPR051663">
    <property type="entry name" value="CLec_Tetranectin-domain"/>
</dbReference>
<evidence type="ECO:0000256" key="1">
    <source>
        <dbReference type="ARBA" id="ARBA00022734"/>
    </source>
</evidence>
<keyword evidence="3" id="KW-0472">Membrane</keyword>
<feature type="compositionally biased region" description="Basic and acidic residues" evidence="2">
    <location>
        <begin position="321"/>
        <end position="342"/>
    </location>
</feature>
<dbReference type="PANTHER" id="PTHR22799">
    <property type="entry name" value="TETRANECTIN-RELATED"/>
    <property type="match status" value="1"/>
</dbReference>
<dbReference type="PROSITE" id="PS50041">
    <property type="entry name" value="C_TYPE_LECTIN_2"/>
    <property type="match status" value="1"/>
</dbReference>
<proteinExistence type="predicted"/>
<keyword evidence="6" id="KW-1185">Reference proteome</keyword>
<dbReference type="AlphaFoldDB" id="A0A8K0EVW7"/>
<dbReference type="InterPro" id="IPR001304">
    <property type="entry name" value="C-type_lectin-like"/>
</dbReference>
<dbReference type="Gene3D" id="3.10.100.10">
    <property type="entry name" value="Mannose-Binding Protein A, subunit A"/>
    <property type="match status" value="1"/>
</dbReference>
<feature type="compositionally biased region" description="Basic and acidic residues" evidence="2">
    <location>
        <begin position="57"/>
        <end position="93"/>
    </location>
</feature>
<sequence>MDFFAMEFRACPIVTGDEFEDIARFSGDSVGCSESHPGTREYRRADDIYHAFPTATRRPDHPPSTEDANHADRPDRPFCNKEHKNGESGHADFGDEDDATVGPRQKGGTGDQSGSKQKSDESPESEKSTATETAQAGEELPPGGNNGQANGTGVPGLDKETQTDMVWPPDNSVLGRDNRKEGNEKGQPTLPEQDLDAPSAEKGSQDAAAEGPIREEAFLDCEESPLYHMSLLKKGSLDSESVKSAGGGSIHNGQSELAGGEKSASDDDLKDSQPTEDEGSEVKEEGISTKDMNVKEKASEVADGEKSAPDGCKHPGPSEAEGSKAKEEGVRTEDPNGKDKTSSRISVEEDAESCGSNEPLTKDDDVEGKKGWKKTCHVIVRSRVFYCVVLCVALATVVIIGVLLALCLNGSNYNALEENHQNNTPAVQASSLCVSGRGIMQMRTVATGGMTSETKTTCSTMATTASTPATTTTVTTTHNMTGFSNISSVPTLGTSTLEATTTMAHTTTTMAHTTTTMAHTTTAPTTTTMTPTTTTMAPTTTDPTTTAMVPTTTTMAPTTTTMAPTTTAPTTTTTAPTTTGPTSSTMAATTTIATTTTMATTTPITTSHVATTTTMETTTPITTSPVATTTTMATTTPVTTSPVATTTTMATTTPITTSPVATTTAMETTTPIITSTTATMTTSPVVTTTPMVTTTTLATSPVATTTTMATTTTLTTSPSTFDGPCPLGYELFEANCYKVFTDLMDYEDSMQACKKDGAILATPRNPSTDQFLVTLKNKVAGDKYVRIGLTDHIQEGVYEWSDGTPLREGDFNAWEPSPRNNDRKDCVEYVKPKYFRRTSQNKWTPATCLFTNMFICQVRSKT</sequence>
<feature type="domain" description="C-type lectin" evidence="4">
    <location>
        <begin position="732"/>
        <end position="857"/>
    </location>
</feature>
<gene>
    <name evidence="5" type="primary">CD209</name>
    <name evidence="5" type="ORF">BLAG_LOCUS21344</name>
</gene>
<dbReference type="PANTHER" id="PTHR22799:SF6">
    <property type="entry name" value="C-TYPE LECTIN DOMAIN FAMILY 4 MEMBER M-LIKE"/>
    <property type="match status" value="1"/>
</dbReference>
<dbReference type="EMBL" id="OV696691">
    <property type="protein sequence ID" value="CAH1268395.1"/>
    <property type="molecule type" value="Genomic_DNA"/>
</dbReference>
<name>A0A8K0EVW7_BRALA</name>
<accession>A0A8K0EVW7</accession>
<feature type="compositionally biased region" description="Basic and acidic residues" evidence="2">
    <location>
        <begin position="263"/>
        <end position="273"/>
    </location>
</feature>
<dbReference type="InterPro" id="IPR016187">
    <property type="entry name" value="CTDL_fold"/>
</dbReference>
<feature type="compositionally biased region" description="Basic and acidic residues" evidence="2">
    <location>
        <begin position="117"/>
        <end position="129"/>
    </location>
</feature>
<keyword evidence="1" id="KW-0430">Lectin</keyword>